<protein>
    <submittedName>
        <fullName evidence="1">Uncharacterized protein</fullName>
    </submittedName>
</protein>
<accession>A0A1M5FYD2</accession>
<proteinExistence type="predicted"/>
<name>A0A1M5FYD2_FLAJO</name>
<gene>
    <name evidence="1" type="ORF">SAMN05444388_101154</name>
</gene>
<organism evidence="1 2">
    <name type="scientific">Flavobacterium johnsoniae</name>
    <name type="common">Cytophaga johnsonae</name>
    <dbReference type="NCBI Taxonomy" id="986"/>
    <lineage>
        <taxon>Bacteria</taxon>
        <taxon>Pseudomonadati</taxon>
        <taxon>Bacteroidota</taxon>
        <taxon>Flavobacteriia</taxon>
        <taxon>Flavobacteriales</taxon>
        <taxon>Flavobacteriaceae</taxon>
        <taxon>Flavobacterium</taxon>
    </lineage>
</organism>
<reference evidence="1 2" key="1">
    <citation type="submission" date="2016-11" db="EMBL/GenBank/DDBJ databases">
        <authorList>
            <person name="Jaros S."/>
            <person name="Januszkiewicz K."/>
            <person name="Wedrychowicz H."/>
        </authorList>
    </citation>
    <scope>NUCLEOTIDE SEQUENCE [LARGE SCALE GENOMIC DNA]</scope>
    <source>
        <strain evidence="1 2">DSM 6792</strain>
    </source>
</reference>
<sequence>MCDSNGERNLSLHSLKTVKYDQIYSAFSIISWE</sequence>
<evidence type="ECO:0000313" key="2">
    <source>
        <dbReference type="Proteomes" id="UP000184112"/>
    </source>
</evidence>
<dbReference type="AlphaFoldDB" id="A0A1M5FYD2"/>
<evidence type="ECO:0000313" key="1">
    <source>
        <dbReference type="EMBL" id="SHF96201.1"/>
    </source>
</evidence>
<dbReference type="Proteomes" id="UP000184112">
    <property type="component" value="Unassembled WGS sequence"/>
</dbReference>
<dbReference type="EMBL" id="FQWH01000001">
    <property type="protein sequence ID" value="SHF96201.1"/>
    <property type="molecule type" value="Genomic_DNA"/>
</dbReference>